<dbReference type="EMBL" id="LMWN01000020">
    <property type="protein sequence ID" value="KUN05442.1"/>
    <property type="molecule type" value="Genomic_DNA"/>
</dbReference>
<dbReference type="AlphaFoldDB" id="A0A117Q2M8"/>
<sequence>MGDARRELLGAGRLVLDIEDRPGPPPLRFETTENGRLRVLRQNGHPVLLGALTDGSCCPDLHLHRLGTYRSPLPPIPSARMRAAADWVHQYARWLLAAGSDPLHDGRWELSLRTSFAAGVWTADLVRDWPGAVLELNCGGGWHGVLPLRSFSAPDAARVKAYRKHARDGTLAPVLLWWQPRLDGWLILDGHDRAVAALAEGRTPECVVLTRLRDAELWRRDAEAMTEGHRQRMDRLAAHPASPGTERRRAAMEQGYGDALAELPYDPSGIRTWPLPGGAPAWRALAATAMFQFPGD</sequence>
<evidence type="ECO:0000313" key="1">
    <source>
        <dbReference type="EMBL" id="KUN05442.1"/>
    </source>
</evidence>
<dbReference type="RefSeq" id="WP_079071285.1">
    <property type="nucleotide sequence ID" value="NZ_KQ948211.1"/>
</dbReference>
<evidence type="ECO:0000313" key="2">
    <source>
        <dbReference type="Proteomes" id="UP000053127"/>
    </source>
</evidence>
<accession>A0A117Q2M8</accession>
<organism evidence="1 2">
    <name type="scientific">Streptomyces yokosukanensis</name>
    <dbReference type="NCBI Taxonomy" id="67386"/>
    <lineage>
        <taxon>Bacteria</taxon>
        <taxon>Bacillati</taxon>
        <taxon>Actinomycetota</taxon>
        <taxon>Actinomycetes</taxon>
        <taxon>Kitasatosporales</taxon>
        <taxon>Streptomycetaceae</taxon>
        <taxon>Streptomyces</taxon>
    </lineage>
</organism>
<comment type="caution">
    <text evidence="1">The sequence shown here is derived from an EMBL/GenBank/DDBJ whole genome shotgun (WGS) entry which is preliminary data.</text>
</comment>
<gene>
    <name evidence="1" type="ORF">AQI95_16050</name>
</gene>
<protein>
    <submittedName>
        <fullName evidence="1">Uncharacterized protein</fullName>
    </submittedName>
</protein>
<reference evidence="1 2" key="1">
    <citation type="submission" date="2015-10" db="EMBL/GenBank/DDBJ databases">
        <title>Draft genome sequence of Streptomyces yokosukanensis DSM 40224, type strain for the species Streptomyces yokosukanensis.</title>
        <authorList>
            <person name="Ruckert C."/>
            <person name="Winkler A."/>
            <person name="Kalinowski J."/>
            <person name="Kampfer P."/>
            <person name="Glaeser S."/>
        </authorList>
    </citation>
    <scope>NUCLEOTIDE SEQUENCE [LARGE SCALE GENOMIC DNA]</scope>
    <source>
        <strain evidence="1 2">DSM 40224</strain>
    </source>
</reference>
<keyword evidence="2" id="KW-1185">Reference proteome</keyword>
<dbReference type="Proteomes" id="UP000053127">
    <property type="component" value="Unassembled WGS sequence"/>
</dbReference>
<dbReference type="OrthoDB" id="1490466at2"/>
<name>A0A117Q2M8_9ACTN</name>
<dbReference type="STRING" id="67386.AQI95_16050"/>
<proteinExistence type="predicted"/>